<dbReference type="Proteomes" id="UP000053815">
    <property type="component" value="Unassembled WGS sequence"/>
</dbReference>
<dbReference type="AlphaFoldDB" id="A0A0C9MCK0"/>
<organism evidence="2">
    <name type="scientific">Mucor ambiguus</name>
    <dbReference type="NCBI Taxonomy" id="91626"/>
    <lineage>
        <taxon>Eukaryota</taxon>
        <taxon>Fungi</taxon>
        <taxon>Fungi incertae sedis</taxon>
        <taxon>Mucoromycota</taxon>
        <taxon>Mucoromycotina</taxon>
        <taxon>Mucoromycetes</taxon>
        <taxon>Mucorales</taxon>
        <taxon>Mucorineae</taxon>
        <taxon>Mucoraceae</taxon>
        <taxon>Mucor</taxon>
    </lineage>
</organism>
<gene>
    <name evidence="2" type="ORF">MAM1_0082c04578</name>
</gene>
<reference evidence="2" key="1">
    <citation type="submission" date="2014-09" db="EMBL/GenBank/DDBJ databases">
        <title>Draft genome sequence of an oleaginous Mucoromycotina fungus Mucor ambiguus NBRC6742.</title>
        <authorList>
            <person name="Takeda I."/>
            <person name="Yamane N."/>
            <person name="Morita T."/>
            <person name="Tamano K."/>
            <person name="Machida M."/>
            <person name="Baker S."/>
            <person name="Koike H."/>
        </authorList>
    </citation>
    <scope>NUCLEOTIDE SEQUENCE</scope>
    <source>
        <strain evidence="2">NBRC 6742</strain>
    </source>
</reference>
<sequence length="223" mass="25337">MSVIKTKCPNLSDLSRVLGPIDGVSSTKPAKPLCENIFDVQRSELFEVLESLRHSFWNDSVATEPGPTSFQQHQLAAPVEESPMSPSKRVRESDDDDDYNDEYNNMSESESRPSIISKKRARLTTPQAVEPPPLQKQKQMPVNERTPPSTGPLKAYKSLWQTKQSLIREIKSLHCRDADVVAALTQFYQTKPRDQCRHMSIYLLPVAEAMRRKGIVDTLQKWV</sequence>
<evidence type="ECO:0000313" key="3">
    <source>
        <dbReference type="Proteomes" id="UP000053815"/>
    </source>
</evidence>
<name>A0A0C9MCK0_9FUNG</name>
<feature type="region of interest" description="Disordered" evidence="1">
    <location>
        <begin position="63"/>
        <end position="154"/>
    </location>
</feature>
<dbReference type="EMBL" id="DF836371">
    <property type="protein sequence ID" value="GAN05109.1"/>
    <property type="molecule type" value="Genomic_DNA"/>
</dbReference>
<keyword evidence="3" id="KW-1185">Reference proteome</keyword>
<feature type="compositionally biased region" description="Polar residues" evidence="1">
    <location>
        <begin position="63"/>
        <end position="74"/>
    </location>
</feature>
<protein>
    <submittedName>
        <fullName evidence="2">Uncharacterized protein</fullName>
    </submittedName>
</protein>
<evidence type="ECO:0000256" key="1">
    <source>
        <dbReference type="SAM" id="MobiDB-lite"/>
    </source>
</evidence>
<dbReference type="OrthoDB" id="2270197at2759"/>
<accession>A0A0C9MCK0</accession>
<evidence type="ECO:0000313" key="2">
    <source>
        <dbReference type="EMBL" id="GAN05109.1"/>
    </source>
</evidence>
<proteinExistence type="predicted"/>